<evidence type="ECO:0000313" key="3">
    <source>
        <dbReference type="Proteomes" id="UP001153076"/>
    </source>
</evidence>
<organism evidence="2 3">
    <name type="scientific">Carnegiea gigantea</name>
    <dbReference type="NCBI Taxonomy" id="171969"/>
    <lineage>
        <taxon>Eukaryota</taxon>
        <taxon>Viridiplantae</taxon>
        <taxon>Streptophyta</taxon>
        <taxon>Embryophyta</taxon>
        <taxon>Tracheophyta</taxon>
        <taxon>Spermatophyta</taxon>
        <taxon>Magnoliopsida</taxon>
        <taxon>eudicotyledons</taxon>
        <taxon>Gunneridae</taxon>
        <taxon>Pentapetalae</taxon>
        <taxon>Caryophyllales</taxon>
        <taxon>Cactineae</taxon>
        <taxon>Cactaceae</taxon>
        <taxon>Cactoideae</taxon>
        <taxon>Echinocereeae</taxon>
        <taxon>Carnegiea</taxon>
    </lineage>
</organism>
<sequence>MTTALGNSREINGRPDSAALSSSDLWWNARTVRPGIYRLTTSQENPIPRAWYNSFLCRHQCETTKKTGRKSEEEQERKMTISFYFKGPSLHHQCPHSLDLPHLMGRAVLSFQPPRPPCPSLVFPRGGCTWLLSPPPFVAPPEGPGPAPPRGRWSPRGRESDPLRRETDQHKRATKKEKKKKEEKIKDMNIFTLTMATCSSVTLGGLGKAEGARSHDLARCSTSLDLTEGSAPIKSITPANLLADPSPTRRWGPVDSLEKPPVRLAPLPRQRPPDRSAPWVPHVEATVRP</sequence>
<dbReference type="AlphaFoldDB" id="A0A9Q1GGC1"/>
<feature type="compositionally biased region" description="Pro residues" evidence="1">
    <location>
        <begin position="137"/>
        <end position="149"/>
    </location>
</feature>
<keyword evidence="3" id="KW-1185">Reference proteome</keyword>
<accession>A0A9Q1GGC1</accession>
<evidence type="ECO:0000313" key="2">
    <source>
        <dbReference type="EMBL" id="KAJ8420187.1"/>
    </source>
</evidence>
<gene>
    <name evidence="2" type="ORF">Cgig2_011984</name>
</gene>
<feature type="region of interest" description="Disordered" evidence="1">
    <location>
        <begin position="137"/>
        <end position="183"/>
    </location>
</feature>
<comment type="caution">
    <text evidence="2">The sequence shown here is derived from an EMBL/GenBank/DDBJ whole genome shotgun (WGS) entry which is preliminary data.</text>
</comment>
<dbReference type="EMBL" id="JAKOGI010003752">
    <property type="protein sequence ID" value="KAJ8420187.1"/>
    <property type="molecule type" value="Genomic_DNA"/>
</dbReference>
<reference evidence="2" key="1">
    <citation type="submission" date="2022-04" db="EMBL/GenBank/DDBJ databases">
        <title>Carnegiea gigantea Genome sequencing and assembly v2.</title>
        <authorList>
            <person name="Copetti D."/>
            <person name="Sanderson M.J."/>
            <person name="Burquez A."/>
            <person name="Wojciechowski M.F."/>
        </authorList>
    </citation>
    <scope>NUCLEOTIDE SEQUENCE</scope>
    <source>
        <strain evidence="2">SGP5-SGP5p</strain>
        <tissue evidence="2">Aerial part</tissue>
    </source>
</reference>
<dbReference type="Proteomes" id="UP001153076">
    <property type="component" value="Unassembled WGS sequence"/>
</dbReference>
<proteinExistence type="predicted"/>
<evidence type="ECO:0000256" key="1">
    <source>
        <dbReference type="SAM" id="MobiDB-lite"/>
    </source>
</evidence>
<feature type="compositionally biased region" description="Basic and acidic residues" evidence="1">
    <location>
        <begin position="156"/>
        <end position="171"/>
    </location>
</feature>
<feature type="region of interest" description="Disordered" evidence="1">
    <location>
        <begin position="243"/>
        <end position="289"/>
    </location>
</feature>
<name>A0A9Q1GGC1_9CARY</name>
<protein>
    <submittedName>
        <fullName evidence="2">Uncharacterized protein</fullName>
    </submittedName>
</protein>